<gene>
    <name evidence="7" type="ORF">METZ01_LOCUS219656</name>
</gene>
<keyword evidence="2" id="KW-0813">Transport</keyword>
<evidence type="ECO:0000256" key="5">
    <source>
        <dbReference type="ARBA" id="ARBA00023136"/>
    </source>
</evidence>
<dbReference type="AlphaFoldDB" id="A0A382FW11"/>
<dbReference type="GO" id="GO:0009279">
    <property type="term" value="C:cell outer membrane"/>
    <property type="evidence" value="ECO:0007669"/>
    <property type="project" value="UniProtKB-SubCell"/>
</dbReference>
<dbReference type="InterPro" id="IPR051906">
    <property type="entry name" value="TolC-like"/>
</dbReference>
<comment type="subcellular location">
    <subcellularLocation>
        <location evidence="1">Cell outer membrane</location>
    </subcellularLocation>
</comment>
<protein>
    <recommendedName>
        <fullName evidence="8">TolC family protein</fullName>
    </recommendedName>
</protein>
<keyword evidence="4" id="KW-0812">Transmembrane</keyword>
<dbReference type="GO" id="GO:1990281">
    <property type="term" value="C:efflux pump complex"/>
    <property type="evidence" value="ECO:0007669"/>
    <property type="project" value="TreeGrafter"/>
</dbReference>
<evidence type="ECO:0000256" key="4">
    <source>
        <dbReference type="ARBA" id="ARBA00022692"/>
    </source>
</evidence>
<evidence type="ECO:0000313" key="7">
    <source>
        <dbReference type="EMBL" id="SVB66802.1"/>
    </source>
</evidence>
<feature type="non-terminal residue" evidence="7">
    <location>
        <position position="240"/>
    </location>
</feature>
<name>A0A382FW11_9ZZZZ</name>
<dbReference type="PANTHER" id="PTHR30026">
    <property type="entry name" value="OUTER MEMBRANE PROTEIN TOLC"/>
    <property type="match status" value="1"/>
</dbReference>
<evidence type="ECO:0008006" key="8">
    <source>
        <dbReference type="Google" id="ProtNLM"/>
    </source>
</evidence>
<organism evidence="7">
    <name type="scientific">marine metagenome</name>
    <dbReference type="NCBI Taxonomy" id="408172"/>
    <lineage>
        <taxon>unclassified sequences</taxon>
        <taxon>metagenomes</taxon>
        <taxon>ecological metagenomes</taxon>
    </lineage>
</organism>
<reference evidence="7" key="1">
    <citation type="submission" date="2018-05" db="EMBL/GenBank/DDBJ databases">
        <authorList>
            <person name="Lanie J.A."/>
            <person name="Ng W.-L."/>
            <person name="Kazmierczak K.M."/>
            <person name="Andrzejewski T.M."/>
            <person name="Davidsen T.M."/>
            <person name="Wayne K.J."/>
            <person name="Tettelin H."/>
            <person name="Glass J.I."/>
            <person name="Rusch D."/>
            <person name="Podicherti R."/>
            <person name="Tsui H.-C.T."/>
            <person name="Winkler M.E."/>
        </authorList>
    </citation>
    <scope>NUCLEOTIDE SEQUENCE</scope>
</reference>
<dbReference type="GO" id="GO:0015562">
    <property type="term" value="F:efflux transmembrane transporter activity"/>
    <property type="evidence" value="ECO:0007669"/>
    <property type="project" value="InterPro"/>
</dbReference>
<evidence type="ECO:0000256" key="2">
    <source>
        <dbReference type="ARBA" id="ARBA00022448"/>
    </source>
</evidence>
<evidence type="ECO:0000256" key="6">
    <source>
        <dbReference type="ARBA" id="ARBA00023237"/>
    </source>
</evidence>
<evidence type="ECO:0000256" key="1">
    <source>
        <dbReference type="ARBA" id="ARBA00004442"/>
    </source>
</evidence>
<keyword evidence="5" id="KW-0472">Membrane</keyword>
<dbReference type="SUPFAM" id="SSF56954">
    <property type="entry name" value="Outer membrane efflux proteins (OEP)"/>
    <property type="match status" value="1"/>
</dbReference>
<dbReference type="GO" id="GO:0015288">
    <property type="term" value="F:porin activity"/>
    <property type="evidence" value="ECO:0007669"/>
    <property type="project" value="TreeGrafter"/>
</dbReference>
<dbReference type="Pfam" id="PF02321">
    <property type="entry name" value="OEP"/>
    <property type="match status" value="1"/>
</dbReference>
<dbReference type="InterPro" id="IPR003423">
    <property type="entry name" value="OMP_efflux"/>
</dbReference>
<sequence>MSKRFFIILFFIPYLVSSQDNLSLKEAIQLGLKQNFDILISQKELKINKITNNWTNAGALPTINLSSRAEQNISDQSDNPTSFIQETLKSEAIIGSANLSWTLFNGFAIRANKERLKQLENLSNGNLTLTIENTIQGIILSYYNCVLQKERVELLQKVVSLLKNRLDYEKTKYEIGVISKIDLLQIENALLTDSSNLILQQLNFTNSIKNLNLTLGINIEKRWYFTDEIDTEIKLYNFES</sequence>
<keyword evidence="3" id="KW-1134">Transmembrane beta strand</keyword>
<dbReference type="Gene3D" id="1.20.1600.10">
    <property type="entry name" value="Outer membrane efflux proteins (OEP)"/>
    <property type="match status" value="1"/>
</dbReference>
<keyword evidence="6" id="KW-0998">Cell outer membrane</keyword>
<dbReference type="PANTHER" id="PTHR30026:SF20">
    <property type="entry name" value="OUTER MEMBRANE PROTEIN TOLC"/>
    <property type="match status" value="1"/>
</dbReference>
<evidence type="ECO:0000256" key="3">
    <source>
        <dbReference type="ARBA" id="ARBA00022452"/>
    </source>
</evidence>
<dbReference type="EMBL" id="UINC01051998">
    <property type="protein sequence ID" value="SVB66802.1"/>
    <property type="molecule type" value="Genomic_DNA"/>
</dbReference>
<proteinExistence type="predicted"/>
<accession>A0A382FW11</accession>